<name>A0A919DM87_9ACTN</name>
<proteinExistence type="predicted"/>
<feature type="region of interest" description="Disordered" evidence="1">
    <location>
        <begin position="1"/>
        <end position="20"/>
    </location>
</feature>
<comment type="caution">
    <text evidence="2">The sequence shown here is derived from an EMBL/GenBank/DDBJ whole genome shotgun (WGS) entry which is preliminary data.</text>
</comment>
<accession>A0A919DM87</accession>
<evidence type="ECO:0000313" key="3">
    <source>
        <dbReference type="Proteomes" id="UP000603227"/>
    </source>
</evidence>
<evidence type="ECO:0000313" key="2">
    <source>
        <dbReference type="EMBL" id="GHE58886.1"/>
    </source>
</evidence>
<reference evidence="2" key="1">
    <citation type="journal article" date="2014" name="Int. J. Syst. Evol. Microbiol.">
        <title>Complete genome sequence of Corynebacterium casei LMG S-19264T (=DSM 44701T), isolated from a smear-ripened cheese.</title>
        <authorList>
            <consortium name="US DOE Joint Genome Institute (JGI-PGF)"/>
            <person name="Walter F."/>
            <person name="Albersmeier A."/>
            <person name="Kalinowski J."/>
            <person name="Ruckert C."/>
        </authorList>
    </citation>
    <scope>NUCLEOTIDE SEQUENCE</scope>
    <source>
        <strain evidence="2">CGMCC 4.7403</strain>
    </source>
</reference>
<gene>
    <name evidence="2" type="ORF">GCM10017771_81920</name>
</gene>
<sequence length="104" mass="11494">MLQELQDVINGTSAEVGVPTSLTDTRLNSLVFGPYDDAEIDSVRRQALLLRSTPECVREWFGRYGIDTATAPVRIPADPERELASRVVVPARRASSPPVDEFTH</sequence>
<keyword evidence="3" id="KW-1185">Reference proteome</keyword>
<dbReference type="RefSeq" id="WP_189787518.1">
    <property type="nucleotide sequence ID" value="NZ_BNAT01000048.1"/>
</dbReference>
<protein>
    <submittedName>
        <fullName evidence="2">Uncharacterized protein</fullName>
    </submittedName>
</protein>
<dbReference type="AlphaFoldDB" id="A0A919DM87"/>
<organism evidence="2 3">
    <name type="scientific">Streptomyces capitiformicae</name>
    <dbReference type="NCBI Taxonomy" id="2014920"/>
    <lineage>
        <taxon>Bacteria</taxon>
        <taxon>Bacillati</taxon>
        <taxon>Actinomycetota</taxon>
        <taxon>Actinomycetes</taxon>
        <taxon>Kitasatosporales</taxon>
        <taxon>Streptomycetaceae</taxon>
        <taxon>Streptomyces</taxon>
    </lineage>
</organism>
<reference evidence="2" key="2">
    <citation type="submission" date="2020-09" db="EMBL/GenBank/DDBJ databases">
        <authorList>
            <person name="Sun Q."/>
            <person name="Zhou Y."/>
        </authorList>
    </citation>
    <scope>NUCLEOTIDE SEQUENCE</scope>
    <source>
        <strain evidence="2">CGMCC 4.7403</strain>
    </source>
</reference>
<dbReference type="Proteomes" id="UP000603227">
    <property type="component" value="Unassembled WGS sequence"/>
</dbReference>
<evidence type="ECO:0000256" key="1">
    <source>
        <dbReference type="SAM" id="MobiDB-lite"/>
    </source>
</evidence>
<dbReference type="EMBL" id="BNAT01000048">
    <property type="protein sequence ID" value="GHE58886.1"/>
    <property type="molecule type" value="Genomic_DNA"/>
</dbReference>